<comment type="caution">
    <text evidence="10">The sequence shown here is derived from an EMBL/GenBank/DDBJ whole genome shotgun (WGS) entry which is preliminary data.</text>
</comment>
<dbReference type="PANTHER" id="PTHR10788">
    <property type="entry name" value="TREHALOSE-6-PHOSPHATE SYNTHASE"/>
    <property type="match status" value="1"/>
</dbReference>
<keyword evidence="6 9" id="KW-0328">Glycosyltransferase</keyword>
<gene>
    <name evidence="10" type="primary">otsA</name>
    <name evidence="10" type="ORF">AB6713_06255</name>
</gene>
<comment type="catalytic activity">
    <reaction evidence="8 9">
        <text>D-glucose 6-phosphate + UDP-alpha-D-glucose = alpha,alpha-trehalose 6-phosphate + UDP + H(+)</text>
        <dbReference type="Rhea" id="RHEA:18889"/>
        <dbReference type="ChEBI" id="CHEBI:15378"/>
        <dbReference type="ChEBI" id="CHEBI:58223"/>
        <dbReference type="ChEBI" id="CHEBI:58429"/>
        <dbReference type="ChEBI" id="CHEBI:58885"/>
        <dbReference type="ChEBI" id="CHEBI:61548"/>
        <dbReference type="EC" id="2.4.1.15"/>
    </reaction>
</comment>
<dbReference type="InterPro" id="IPR001830">
    <property type="entry name" value="Glyco_trans_20"/>
</dbReference>
<evidence type="ECO:0000256" key="4">
    <source>
        <dbReference type="ARBA" id="ARBA00012538"/>
    </source>
</evidence>
<dbReference type="InterPro" id="IPR012766">
    <property type="entry name" value="Trehalose_OtsA"/>
</dbReference>
<accession>A0ABV4HNB1</accession>
<comment type="function">
    <text evidence="9">Probably involved in the osmoprotection via the biosynthesis of trehalose. Catalyzes the transfer of glucose from UDP-alpha-D-glucose (UDP-Glc) to D-glucose 6-phosphate (Glc-6-P) to form trehalose-6-phosphate. Acts with retention of the anomeric configuration of the UDP-sugar donor.</text>
</comment>
<dbReference type="CDD" id="cd03788">
    <property type="entry name" value="GT20_TPS"/>
    <property type="match status" value="1"/>
</dbReference>
<evidence type="ECO:0000256" key="6">
    <source>
        <dbReference type="ARBA" id="ARBA00022676"/>
    </source>
</evidence>
<evidence type="ECO:0000256" key="8">
    <source>
        <dbReference type="ARBA" id="ARBA00048039"/>
    </source>
</evidence>
<comment type="pathway">
    <text evidence="1 9">Glycan biosynthesis; trehalose biosynthesis.</text>
</comment>
<dbReference type="GO" id="GO:0003825">
    <property type="term" value="F:alpha,alpha-trehalose-phosphate synthase (UDP-forming) activity"/>
    <property type="evidence" value="ECO:0007669"/>
    <property type="project" value="UniProtKB-EC"/>
</dbReference>
<evidence type="ECO:0000256" key="7">
    <source>
        <dbReference type="ARBA" id="ARBA00022679"/>
    </source>
</evidence>
<comment type="similarity">
    <text evidence="2 9">Belongs to the glycosyltransferase 20 family.</text>
</comment>
<evidence type="ECO:0000256" key="2">
    <source>
        <dbReference type="ARBA" id="ARBA00008799"/>
    </source>
</evidence>
<dbReference type="SUPFAM" id="SSF53756">
    <property type="entry name" value="UDP-Glycosyltransferase/glycogen phosphorylase"/>
    <property type="match status" value="1"/>
</dbReference>
<dbReference type="Pfam" id="PF00982">
    <property type="entry name" value="Glyco_transf_20"/>
    <property type="match status" value="1"/>
</dbReference>
<dbReference type="NCBIfam" id="TIGR02400">
    <property type="entry name" value="trehalose_OtsA"/>
    <property type="match status" value="1"/>
</dbReference>
<dbReference type="Proteomes" id="UP001566331">
    <property type="component" value="Unassembled WGS sequence"/>
</dbReference>
<comment type="subunit">
    <text evidence="3 9">Homotetramer.</text>
</comment>
<evidence type="ECO:0000256" key="3">
    <source>
        <dbReference type="ARBA" id="ARBA00011881"/>
    </source>
</evidence>
<keyword evidence="11" id="KW-1185">Reference proteome</keyword>
<evidence type="ECO:0000313" key="10">
    <source>
        <dbReference type="EMBL" id="MEZ0474220.1"/>
    </source>
</evidence>
<dbReference type="RefSeq" id="WP_370561998.1">
    <property type="nucleotide sequence ID" value="NZ_JBFWIB010000001.1"/>
</dbReference>
<organism evidence="10 11">
    <name type="scientific">Luteimonas salinilitoris</name>
    <dbReference type="NCBI Taxonomy" id="3237697"/>
    <lineage>
        <taxon>Bacteria</taxon>
        <taxon>Pseudomonadati</taxon>
        <taxon>Pseudomonadota</taxon>
        <taxon>Gammaproteobacteria</taxon>
        <taxon>Lysobacterales</taxon>
        <taxon>Lysobacteraceae</taxon>
        <taxon>Luteimonas</taxon>
    </lineage>
</organism>
<dbReference type="EC" id="2.4.1.15" evidence="4 9"/>
<evidence type="ECO:0000256" key="5">
    <source>
        <dbReference type="ARBA" id="ARBA00018539"/>
    </source>
</evidence>
<dbReference type="EMBL" id="JBFWIC010000006">
    <property type="protein sequence ID" value="MEZ0474220.1"/>
    <property type="molecule type" value="Genomic_DNA"/>
</dbReference>
<evidence type="ECO:0000313" key="11">
    <source>
        <dbReference type="Proteomes" id="UP001566331"/>
    </source>
</evidence>
<dbReference type="PANTHER" id="PTHR10788:SF106">
    <property type="entry name" value="BCDNA.GH08860"/>
    <property type="match status" value="1"/>
</dbReference>
<sequence length="455" mass="51260">MSRLVVVSNRVAVPGESRAGGLAVALEAALEEHGGLWFGWSGKTSREGSGQLHERREGDIRYLTVDLSRTDLDAYYNGFANRTLWPLLHFRLDLVDYDRKTREGYARVNALFAEKLAPLLKDDDLVWIHDYHLIPLASMLRERGIGCRIGFFLHVPMPSSDLLAAMPNHSRLFSSLYAYDLVGFQTRRDVERFQDYVRLFGGGKVLRDGMLQAPGGRRFRAAAFPISIDTAGIARQSAAAVNKTGIRGLRASLDRRDLAIGVDRLDYSKGLPERFHGFERYLDRHRDQKGSLTYLQIAPVSRGDVSEYRKLRSELEQISGHINGAHAQPDWTPLRYVNRNFAHGTLTGFYRMARVGLVTPLRDGMNLVAKEFVAAQDPEDPGVLVLSLLAGAAYELKEALLVNPHDYDGVADAIAIAATMSLDKRKERWHAMMKHLRKHDIGYWRRSYLEALETA</sequence>
<reference evidence="10 11" key="1">
    <citation type="submission" date="2024-07" db="EMBL/GenBank/DDBJ databases">
        <title>Luteimonas salilacus sp. nov., isolated from the shore soil of Salt Lake in Tibet of China.</title>
        <authorList>
            <person name="Zhang X."/>
            <person name="Li A."/>
        </authorList>
    </citation>
    <scope>NUCLEOTIDE SEQUENCE [LARGE SCALE GENOMIC DNA]</scope>
    <source>
        <strain evidence="10 11">B3-2-R+30</strain>
    </source>
</reference>
<protein>
    <recommendedName>
        <fullName evidence="5 9">Trehalose-6-phosphate synthase</fullName>
        <ecNumber evidence="4 9">2.4.1.15</ecNumber>
    </recommendedName>
    <alternativeName>
        <fullName evidence="9">Osmoregulatory trehalose synthesis protein A</fullName>
    </alternativeName>
    <alternativeName>
        <fullName evidence="9">UDP-glucose-glucosephosphate glucosyltransferase</fullName>
    </alternativeName>
</protein>
<evidence type="ECO:0000256" key="1">
    <source>
        <dbReference type="ARBA" id="ARBA00005199"/>
    </source>
</evidence>
<dbReference type="Gene3D" id="3.40.50.2000">
    <property type="entry name" value="Glycogen Phosphorylase B"/>
    <property type="match status" value="2"/>
</dbReference>
<proteinExistence type="inferred from homology"/>
<name>A0ABV4HNB1_9GAMM</name>
<evidence type="ECO:0000256" key="9">
    <source>
        <dbReference type="RuleBase" id="RU362045"/>
    </source>
</evidence>
<keyword evidence="7 9" id="KW-0808">Transferase</keyword>